<sequence>MHQLLPIGQYIRNEEKRIFFERNKLGIKSLKIVWKETNLGIQVFTKNERLSFKLIFFLKALGFTYLEEKSSFEYELGDSQVIDQLNTWINQNLQEVA</sequence>
<dbReference type="AlphaFoldDB" id="A0A7X8SQP2"/>
<dbReference type="Proteomes" id="UP000585050">
    <property type="component" value="Unassembled WGS sequence"/>
</dbReference>
<evidence type="ECO:0000313" key="1">
    <source>
        <dbReference type="EMBL" id="NLR94600.1"/>
    </source>
</evidence>
<gene>
    <name evidence="1" type="ORF">HGP29_25575</name>
</gene>
<organism evidence="1 2">
    <name type="scientific">Flammeovirga agarivorans</name>
    <dbReference type="NCBI Taxonomy" id="2726742"/>
    <lineage>
        <taxon>Bacteria</taxon>
        <taxon>Pseudomonadati</taxon>
        <taxon>Bacteroidota</taxon>
        <taxon>Cytophagia</taxon>
        <taxon>Cytophagales</taxon>
        <taxon>Flammeovirgaceae</taxon>
        <taxon>Flammeovirga</taxon>
    </lineage>
</organism>
<reference evidence="1 2" key="1">
    <citation type="submission" date="2020-04" db="EMBL/GenBank/DDBJ databases">
        <title>Flammeovirga sp. SR4, a novel species isolated from seawater.</title>
        <authorList>
            <person name="Wang X."/>
        </authorList>
    </citation>
    <scope>NUCLEOTIDE SEQUENCE [LARGE SCALE GENOMIC DNA]</scope>
    <source>
        <strain evidence="1 2">SR4</strain>
    </source>
</reference>
<dbReference type="RefSeq" id="WP_168885310.1">
    <property type="nucleotide sequence ID" value="NZ_JABAIL010000013.1"/>
</dbReference>
<dbReference type="EMBL" id="JABAIL010000013">
    <property type="protein sequence ID" value="NLR94600.1"/>
    <property type="molecule type" value="Genomic_DNA"/>
</dbReference>
<accession>A0A7X8SQP2</accession>
<evidence type="ECO:0000313" key="2">
    <source>
        <dbReference type="Proteomes" id="UP000585050"/>
    </source>
</evidence>
<keyword evidence="2" id="KW-1185">Reference proteome</keyword>
<protein>
    <submittedName>
        <fullName evidence="1">Uncharacterized protein</fullName>
    </submittedName>
</protein>
<proteinExistence type="predicted"/>
<name>A0A7X8SQP2_9BACT</name>
<comment type="caution">
    <text evidence="1">The sequence shown here is derived from an EMBL/GenBank/DDBJ whole genome shotgun (WGS) entry which is preliminary data.</text>
</comment>